<organism evidence="1 2">
    <name type="scientific">Arachis hypogaea</name>
    <name type="common">Peanut</name>
    <dbReference type="NCBI Taxonomy" id="3818"/>
    <lineage>
        <taxon>Eukaryota</taxon>
        <taxon>Viridiplantae</taxon>
        <taxon>Streptophyta</taxon>
        <taxon>Embryophyta</taxon>
        <taxon>Tracheophyta</taxon>
        <taxon>Spermatophyta</taxon>
        <taxon>Magnoliopsida</taxon>
        <taxon>eudicotyledons</taxon>
        <taxon>Gunneridae</taxon>
        <taxon>Pentapetalae</taxon>
        <taxon>rosids</taxon>
        <taxon>fabids</taxon>
        <taxon>Fabales</taxon>
        <taxon>Fabaceae</taxon>
        <taxon>Papilionoideae</taxon>
        <taxon>50 kb inversion clade</taxon>
        <taxon>dalbergioids sensu lato</taxon>
        <taxon>Dalbergieae</taxon>
        <taxon>Pterocarpus clade</taxon>
        <taxon>Arachis</taxon>
    </lineage>
</organism>
<dbReference type="AlphaFoldDB" id="A0A444Y708"/>
<dbReference type="Proteomes" id="UP000289738">
    <property type="component" value="Chromosome B08"/>
</dbReference>
<accession>A0A444Y708</accession>
<proteinExistence type="predicted"/>
<comment type="caution">
    <text evidence="1">The sequence shown here is derived from an EMBL/GenBank/DDBJ whole genome shotgun (WGS) entry which is preliminary data.</text>
</comment>
<evidence type="ECO:0000313" key="1">
    <source>
        <dbReference type="EMBL" id="RYQ97742.1"/>
    </source>
</evidence>
<name>A0A444Y708_ARAHY</name>
<reference evidence="1 2" key="1">
    <citation type="submission" date="2019-01" db="EMBL/GenBank/DDBJ databases">
        <title>Sequencing of cultivated peanut Arachis hypogaea provides insights into genome evolution and oil improvement.</title>
        <authorList>
            <person name="Chen X."/>
        </authorList>
    </citation>
    <scope>NUCLEOTIDE SEQUENCE [LARGE SCALE GENOMIC DNA]</scope>
    <source>
        <strain evidence="2">cv. Fuhuasheng</strain>
        <tissue evidence="1">Leaves</tissue>
    </source>
</reference>
<keyword evidence="2" id="KW-1185">Reference proteome</keyword>
<evidence type="ECO:0000313" key="2">
    <source>
        <dbReference type="Proteomes" id="UP000289738"/>
    </source>
</evidence>
<sequence length="91" mass="10411">MEDGLLKTQKLQYFVVDSRHHRSLIIKFSSPIKRKKKCASSIQRVHNIVITNVCLFINGDSNKTNKIRNQKGSAVPLPVRESSAFNLIIYK</sequence>
<protein>
    <submittedName>
        <fullName evidence="1">Uncharacterized protein</fullName>
    </submittedName>
</protein>
<gene>
    <name evidence="1" type="ORF">Ahy_B08g093824</name>
</gene>
<dbReference type="EMBL" id="SDMP01000018">
    <property type="protein sequence ID" value="RYQ97742.1"/>
    <property type="molecule type" value="Genomic_DNA"/>
</dbReference>